<name>A0ABQ9H4B7_9NEOP</name>
<organism evidence="1 2">
    <name type="scientific">Dryococelus australis</name>
    <dbReference type="NCBI Taxonomy" id="614101"/>
    <lineage>
        <taxon>Eukaryota</taxon>
        <taxon>Metazoa</taxon>
        <taxon>Ecdysozoa</taxon>
        <taxon>Arthropoda</taxon>
        <taxon>Hexapoda</taxon>
        <taxon>Insecta</taxon>
        <taxon>Pterygota</taxon>
        <taxon>Neoptera</taxon>
        <taxon>Polyneoptera</taxon>
        <taxon>Phasmatodea</taxon>
        <taxon>Verophasmatodea</taxon>
        <taxon>Anareolatae</taxon>
        <taxon>Phasmatidae</taxon>
        <taxon>Eurycanthinae</taxon>
        <taxon>Dryococelus</taxon>
    </lineage>
</organism>
<gene>
    <name evidence="1" type="ORF">PR048_019642</name>
</gene>
<reference evidence="1 2" key="1">
    <citation type="submission" date="2023-02" db="EMBL/GenBank/DDBJ databases">
        <title>LHISI_Scaffold_Assembly.</title>
        <authorList>
            <person name="Stuart O.P."/>
            <person name="Cleave R."/>
            <person name="Magrath M.J.L."/>
            <person name="Mikheyev A.S."/>
        </authorList>
    </citation>
    <scope>NUCLEOTIDE SEQUENCE [LARGE SCALE GENOMIC DNA]</scope>
    <source>
        <strain evidence="1">Daus_M_001</strain>
        <tissue evidence="1">Leg muscle</tissue>
    </source>
</reference>
<keyword evidence="2" id="KW-1185">Reference proteome</keyword>
<sequence length="640" mass="71445">MGPQDWIPFCDHVQTLEKDNNDKDVRFDIEIDKPIIEYAAIVWDPYVEDKVWVLEKVLRRSVKAILNGGVRVVLRTGQAKSGEVGQDVESGEWNGKMGEVKWIFSQGAVQRERYKQWKVLEVIEADGRGKVAHAGKNCEGVEHVAGVLMVKAITGRANRDLHTWQNCQILLLGLLSLATQAIRTGHMSPVKTVSRVHSFPPQFSPGPTSLQCSRVLRAPSLTVAFTRRISRPLIHSHHKLLVRCLLASSVPFANISHCTTCRLGTKLGQLASTKRLPTVQLWLVFIGSDEAVSGSALGKGRIKVGHTHRAGLRITRARGQCELQLHNSLPKDGTHPLKLEMSDRFTGDSMGPSWVAQTALVLNDPIYYLVVGILCRLSAQANMADTSFLVARIAGDRRWCESECYLAGVRMSHQLYDKRREDVPCKSSVGKCLTMNIRKPFLRAGNTCEDGLDLLWHNWWVHLQYGVQEALGSNLGESMSNWRQASSGMVSHSSLALLFPSPKRESPHEGGVSMTNVSEGRRVCQAPSFPQTLTLEAPRCRPSFLGQRIRHHHCRSWMSRALPDRLTILVVWEGVAPLIAGPRLYPRSGDPDVGTEERRWNGCHDEKQGWSCIQLLLSVLQCWFACIECSLTSRVPAPIR</sequence>
<evidence type="ECO:0000313" key="1">
    <source>
        <dbReference type="EMBL" id="KAJ8879036.1"/>
    </source>
</evidence>
<accession>A0ABQ9H4B7</accession>
<dbReference type="EMBL" id="JARBHB010000007">
    <property type="protein sequence ID" value="KAJ8879036.1"/>
    <property type="molecule type" value="Genomic_DNA"/>
</dbReference>
<evidence type="ECO:0000313" key="2">
    <source>
        <dbReference type="Proteomes" id="UP001159363"/>
    </source>
</evidence>
<protein>
    <submittedName>
        <fullName evidence="1">Uncharacterized protein</fullName>
    </submittedName>
</protein>
<proteinExistence type="predicted"/>
<comment type="caution">
    <text evidence="1">The sequence shown here is derived from an EMBL/GenBank/DDBJ whole genome shotgun (WGS) entry which is preliminary data.</text>
</comment>
<dbReference type="Proteomes" id="UP001159363">
    <property type="component" value="Chromosome 6"/>
</dbReference>